<feature type="chain" id="PRO_5010412754" evidence="1">
    <location>
        <begin position="24"/>
        <end position="239"/>
    </location>
</feature>
<reference evidence="3" key="2">
    <citation type="submission" date="2020-02" db="EMBL/GenBank/DDBJ databases">
        <title>Using affinity propagation clustering for identifying bacterial clades and subclades with whole-genome sequences of Francisella tularensis.</title>
        <authorList>
            <person name="Homeier-Bachmann T."/>
            <person name="Abdel-Glil M.Y."/>
            <person name="Hackbart A."/>
            <person name="Hotzel H."/>
            <person name="Tomaso H."/>
        </authorList>
    </citation>
    <scope>NUCLEOTIDE SEQUENCE</scope>
    <source>
        <strain evidence="3">15T0085</strain>
        <strain evidence="2">17T1429</strain>
    </source>
</reference>
<keyword evidence="1" id="KW-0732">Signal</keyword>
<gene>
    <name evidence="3" type="ORF">FWI86_06990</name>
    <name evidence="2" type="ORF">FWJ04_06265</name>
</gene>
<dbReference type="EMBL" id="JAAGKH010000045">
    <property type="protein sequence ID" value="NDR89230.1"/>
    <property type="molecule type" value="Genomic_DNA"/>
</dbReference>
<dbReference type="KEGG" id="ftv:CH67_1979"/>
<dbReference type="OMA" id="IYASEAQ"/>
<dbReference type="RefSeq" id="WP_010032392.1">
    <property type="nucleotide sequence ID" value="NZ_CP009693.1"/>
</dbReference>
<dbReference type="EMBL" id="JAAGJP010000047">
    <property type="protein sequence ID" value="NDS68759.1"/>
    <property type="molecule type" value="Genomic_DNA"/>
</dbReference>
<dbReference type="KEGG" id="ftz:CH68_1709"/>
<evidence type="ECO:0000256" key="1">
    <source>
        <dbReference type="SAM" id="SignalP"/>
    </source>
</evidence>
<protein>
    <submittedName>
        <fullName evidence="3">DUF2147 domain-containing protein</fullName>
    </submittedName>
</protein>
<evidence type="ECO:0000313" key="2">
    <source>
        <dbReference type="EMBL" id="NDR89230.1"/>
    </source>
</evidence>
<feature type="signal peptide" evidence="1">
    <location>
        <begin position="1"/>
        <end position="23"/>
    </location>
</feature>
<dbReference type="Gene3D" id="2.40.128.520">
    <property type="match status" value="1"/>
</dbReference>
<evidence type="ECO:0000313" key="3">
    <source>
        <dbReference type="EMBL" id="NDS68759.1"/>
    </source>
</evidence>
<dbReference type="HOGENOM" id="CLU_1145871_0_0_6"/>
<organism evidence="3">
    <name type="scientific">Francisella tularensis subsp. holarctica</name>
    <dbReference type="NCBI Taxonomy" id="119857"/>
    <lineage>
        <taxon>Bacteria</taxon>
        <taxon>Pseudomonadati</taxon>
        <taxon>Pseudomonadota</taxon>
        <taxon>Gammaproteobacteria</taxon>
        <taxon>Thiotrichales</taxon>
        <taxon>Francisellaceae</taxon>
        <taxon>Francisella</taxon>
    </lineage>
</organism>
<proteinExistence type="predicted"/>
<dbReference type="KEGG" id="ftc:DA46_1169"/>
<reference evidence="3" key="1">
    <citation type="submission" date="2019-08" db="EMBL/GenBank/DDBJ databases">
        <authorList>
            <person name="Busch A."/>
        </authorList>
    </citation>
    <scope>NUCLEOTIDE SEQUENCE</scope>
    <source>
        <strain evidence="3">15T0085</strain>
        <strain evidence="2">17T1429</strain>
    </source>
</reference>
<name>A0A0B3VP57_FRATU</name>
<accession>A0A0B3VP57</accession>
<comment type="caution">
    <text evidence="3">The sequence shown here is derived from an EMBL/GenBank/DDBJ whole genome shotgun (WGS) entry which is preliminary data.</text>
</comment>
<sequence length="239" mass="25703">MKKSKILVSIAIAVFGAAGTSFAAEADKSSSTDKLSPEGYWVQFDEDNDVGRGMPNGIIHTYFAKNDKYGKKGTLQMEIVVPLMYVDSSGKPTKPRATCYNCSNGSYNGFNYRGENAPLESFVFAGNMQPEAGTAVANQKSDIYKNGGVINPNDGKVYASEAQVQDGGTTMFAKAAYLVWGKELGSKSAHWKRITKADYEKVKADCGVTADGQYTNSDVKVTATCTNYPVAQFGVKSPV</sequence>
<dbReference type="AlphaFoldDB" id="A0A0B3VP57"/>